<keyword evidence="1" id="KW-0812">Transmembrane</keyword>
<evidence type="ECO:0000256" key="1">
    <source>
        <dbReference type="SAM" id="Phobius"/>
    </source>
</evidence>
<dbReference type="AlphaFoldDB" id="A0A8S1E6V6"/>
<proteinExistence type="predicted"/>
<protein>
    <submittedName>
        <fullName evidence="2">Uncharacterized protein</fullName>
    </submittedName>
</protein>
<reference evidence="2 3" key="1">
    <citation type="submission" date="2020-04" db="EMBL/GenBank/DDBJ databases">
        <authorList>
            <person name="Laetsch R D."/>
            <person name="Stevens L."/>
            <person name="Kumar S."/>
            <person name="Blaxter L. M."/>
        </authorList>
    </citation>
    <scope>NUCLEOTIDE SEQUENCE [LARGE SCALE GENOMIC DNA]</scope>
</reference>
<dbReference type="EMBL" id="CADEPM010000001">
    <property type="protein sequence ID" value="CAB3396620.1"/>
    <property type="molecule type" value="Genomic_DNA"/>
</dbReference>
<comment type="caution">
    <text evidence="2">The sequence shown here is derived from an EMBL/GenBank/DDBJ whole genome shotgun (WGS) entry which is preliminary data.</text>
</comment>
<accession>A0A8S1E6V6</accession>
<keyword evidence="1" id="KW-0472">Membrane</keyword>
<feature type="transmembrane region" description="Helical" evidence="1">
    <location>
        <begin position="26"/>
        <end position="49"/>
    </location>
</feature>
<gene>
    <name evidence="2" type="ORF">CBOVIS_LOCUS146</name>
</gene>
<organism evidence="2 3">
    <name type="scientific">Caenorhabditis bovis</name>
    <dbReference type="NCBI Taxonomy" id="2654633"/>
    <lineage>
        <taxon>Eukaryota</taxon>
        <taxon>Metazoa</taxon>
        <taxon>Ecdysozoa</taxon>
        <taxon>Nematoda</taxon>
        <taxon>Chromadorea</taxon>
        <taxon>Rhabditida</taxon>
        <taxon>Rhabditina</taxon>
        <taxon>Rhabditomorpha</taxon>
        <taxon>Rhabditoidea</taxon>
        <taxon>Rhabditidae</taxon>
        <taxon>Peloderinae</taxon>
        <taxon>Caenorhabditis</taxon>
    </lineage>
</organism>
<dbReference type="Proteomes" id="UP000494206">
    <property type="component" value="Unassembled WGS sequence"/>
</dbReference>
<name>A0A8S1E6V6_9PELO</name>
<keyword evidence="1" id="KW-1133">Transmembrane helix</keyword>
<dbReference type="OrthoDB" id="5785010at2759"/>
<evidence type="ECO:0000313" key="2">
    <source>
        <dbReference type="EMBL" id="CAB3396620.1"/>
    </source>
</evidence>
<evidence type="ECO:0000313" key="3">
    <source>
        <dbReference type="Proteomes" id="UP000494206"/>
    </source>
</evidence>
<sequence length="78" mass="8725">MSLDATLINLNETLSQVANLLKAIELAVIMIAVTLALTLIGCTGIFYYAKYKKYHPLREETSPNVSTYKQSKYDPVEV</sequence>
<keyword evidence="3" id="KW-1185">Reference proteome</keyword>